<evidence type="ECO:0000313" key="2">
    <source>
        <dbReference type="EMBL" id="RDY07070.1"/>
    </source>
</evidence>
<dbReference type="EMBL" id="QJKJ01001552">
    <property type="protein sequence ID" value="RDY07070.1"/>
    <property type="molecule type" value="Genomic_DNA"/>
</dbReference>
<evidence type="ECO:0000313" key="3">
    <source>
        <dbReference type="Proteomes" id="UP000257109"/>
    </source>
</evidence>
<feature type="chain" id="PRO_5016960543" evidence="1">
    <location>
        <begin position="24"/>
        <end position="210"/>
    </location>
</feature>
<proteinExistence type="predicted"/>
<protein>
    <submittedName>
        <fullName evidence="2">Uncharacterized protein</fullName>
    </submittedName>
</protein>
<organism evidence="2 3">
    <name type="scientific">Mucuna pruriens</name>
    <name type="common">Velvet bean</name>
    <name type="synonym">Dolichos pruriens</name>
    <dbReference type="NCBI Taxonomy" id="157652"/>
    <lineage>
        <taxon>Eukaryota</taxon>
        <taxon>Viridiplantae</taxon>
        <taxon>Streptophyta</taxon>
        <taxon>Embryophyta</taxon>
        <taxon>Tracheophyta</taxon>
        <taxon>Spermatophyta</taxon>
        <taxon>Magnoliopsida</taxon>
        <taxon>eudicotyledons</taxon>
        <taxon>Gunneridae</taxon>
        <taxon>Pentapetalae</taxon>
        <taxon>rosids</taxon>
        <taxon>fabids</taxon>
        <taxon>Fabales</taxon>
        <taxon>Fabaceae</taxon>
        <taxon>Papilionoideae</taxon>
        <taxon>50 kb inversion clade</taxon>
        <taxon>NPAAA clade</taxon>
        <taxon>indigoferoid/millettioid clade</taxon>
        <taxon>Phaseoleae</taxon>
        <taxon>Mucuna</taxon>
    </lineage>
</organism>
<gene>
    <name evidence="2" type="ORF">CR513_08857</name>
</gene>
<evidence type="ECO:0000256" key="1">
    <source>
        <dbReference type="SAM" id="SignalP"/>
    </source>
</evidence>
<keyword evidence="3" id="KW-1185">Reference proteome</keyword>
<dbReference type="Proteomes" id="UP000257109">
    <property type="component" value="Unassembled WGS sequence"/>
</dbReference>
<keyword evidence="1" id="KW-0732">Signal</keyword>
<comment type="caution">
    <text evidence="2">The sequence shown here is derived from an EMBL/GenBank/DDBJ whole genome shotgun (WGS) entry which is preliminary data.</text>
</comment>
<reference evidence="2" key="1">
    <citation type="submission" date="2018-05" db="EMBL/GenBank/DDBJ databases">
        <title>Draft genome of Mucuna pruriens seed.</title>
        <authorList>
            <person name="Nnadi N.E."/>
            <person name="Vos R."/>
            <person name="Hasami M.H."/>
            <person name="Devisetty U.K."/>
            <person name="Aguiy J.C."/>
        </authorList>
    </citation>
    <scope>NUCLEOTIDE SEQUENCE [LARGE SCALE GENOMIC DNA]</scope>
    <source>
        <strain evidence="2">JCA_2017</strain>
    </source>
</reference>
<sequence>MSLNLNQFICCLSFMFLQSKGSGLIPSQIILSSQANVSVITLRSGKELAQQQTVNLHSKFPDFDDFTDCDCTCTVLIEFLICTKISSVINVDVGVVDIVGGNVTRVVIVQPPLTSIMQPLQPLVITTNKLQLEQKERLLQDFKKLEDFYEHLVKNSTLRLLLKKPPKDVALELLRWIRIRLPQEKERKHEFILPNVRLKLSHSALYRKRR</sequence>
<feature type="signal peptide" evidence="1">
    <location>
        <begin position="1"/>
        <end position="23"/>
    </location>
</feature>
<dbReference type="AlphaFoldDB" id="A0A371HWA5"/>
<accession>A0A371HWA5</accession>
<feature type="non-terminal residue" evidence="2">
    <location>
        <position position="210"/>
    </location>
</feature>
<name>A0A371HWA5_MUCPR</name>